<dbReference type="KEGG" id="sfiy:F0344_19355"/>
<dbReference type="Proteomes" id="UP000515307">
    <property type="component" value="Chromosome"/>
</dbReference>
<sequence>MQKQAVQVAPEGTHGEGRIRAHDAWALELPVLLDVMNTQAVEIDLGQHGMQAALAVLPDRICVLVRPGLSEQELSVAIRSLLARYIHRPFPHLVLWPQREGQGVVVKEPSDVLADLVLGDPPDATADVLHLYKDGNWAPKDGWRSDEEVLMELLKLAAVDMKGVVEDIPEEMYPLPDGLGAVVSAGYDSEGLAHPLVFLRGDLAVGLRVDLLGFCLALAAGTEHEGRKPDENGLFYVGTDAGPVCGPGTALLGALMVQRLGRRPGDCAFRLLDPPEDSAPGVESAA</sequence>
<keyword evidence="2" id="KW-1185">Reference proteome</keyword>
<accession>A0A7G7BMC7</accession>
<reference evidence="2" key="1">
    <citation type="submission" date="2019-10" db="EMBL/GenBank/DDBJ databases">
        <title>Antimicrobial potential of Antarctic Bacteria.</title>
        <authorList>
            <person name="Benaud N."/>
            <person name="Edwards R.J."/>
            <person name="Ferrari B.C."/>
        </authorList>
    </citation>
    <scope>NUCLEOTIDE SEQUENCE [LARGE SCALE GENOMIC DNA]</scope>
    <source>
        <strain evidence="2">NBSH44</strain>
    </source>
</reference>
<dbReference type="EMBL" id="CP045702">
    <property type="protein sequence ID" value="QNE76492.1"/>
    <property type="molecule type" value="Genomic_DNA"/>
</dbReference>
<organism evidence="1 2">
    <name type="scientific">Streptomyces finlayi</name>
    <dbReference type="NCBI Taxonomy" id="67296"/>
    <lineage>
        <taxon>Bacteria</taxon>
        <taxon>Bacillati</taxon>
        <taxon>Actinomycetota</taxon>
        <taxon>Actinomycetes</taxon>
        <taxon>Kitasatosporales</taxon>
        <taxon>Streptomycetaceae</taxon>
        <taxon>Streptomyces</taxon>
    </lineage>
</organism>
<evidence type="ECO:0000313" key="2">
    <source>
        <dbReference type="Proteomes" id="UP000515307"/>
    </source>
</evidence>
<gene>
    <name evidence="1" type="ORF">F0344_19355</name>
</gene>
<proteinExistence type="predicted"/>
<evidence type="ECO:0000313" key="1">
    <source>
        <dbReference type="EMBL" id="QNE76492.1"/>
    </source>
</evidence>
<name>A0A7G7BMC7_9ACTN</name>
<protein>
    <submittedName>
        <fullName evidence="1">Uncharacterized protein</fullName>
    </submittedName>
</protein>
<dbReference type="RefSeq" id="WP_185299966.1">
    <property type="nucleotide sequence ID" value="NZ_CP045702.1"/>
</dbReference>
<dbReference type="AlphaFoldDB" id="A0A7G7BMC7"/>